<dbReference type="OrthoDB" id="6274432at2759"/>
<keyword evidence="3" id="KW-1185">Reference proteome</keyword>
<dbReference type="Proteomes" id="UP000275846">
    <property type="component" value="Unassembled WGS sequence"/>
</dbReference>
<reference evidence="2 3" key="2">
    <citation type="submission" date="2018-11" db="EMBL/GenBank/DDBJ databases">
        <authorList>
            <consortium name="Pathogen Informatics"/>
        </authorList>
    </citation>
    <scope>NUCLEOTIDE SEQUENCE [LARGE SCALE GENOMIC DNA]</scope>
    <source>
        <strain evidence="2 3">NST_G2</strain>
    </source>
</reference>
<dbReference type="WBParaSite" id="SSLN_0001824301-mRNA-1">
    <property type="protein sequence ID" value="SSLN_0001824301-mRNA-1"/>
    <property type="gene ID" value="SSLN_0001824301"/>
</dbReference>
<evidence type="ECO:0000313" key="4">
    <source>
        <dbReference type="WBParaSite" id="SSLN_0001824301-mRNA-1"/>
    </source>
</evidence>
<dbReference type="AlphaFoldDB" id="A0A183TM79"/>
<gene>
    <name evidence="2" type="ORF">SSLN_LOCUS17577</name>
</gene>
<protein>
    <submittedName>
        <fullName evidence="2 4">Uncharacterized protein</fullName>
    </submittedName>
</protein>
<organism evidence="4">
    <name type="scientific">Schistocephalus solidus</name>
    <name type="common">Tapeworm</name>
    <dbReference type="NCBI Taxonomy" id="70667"/>
    <lineage>
        <taxon>Eukaryota</taxon>
        <taxon>Metazoa</taxon>
        <taxon>Spiralia</taxon>
        <taxon>Lophotrochozoa</taxon>
        <taxon>Platyhelminthes</taxon>
        <taxon>Cestoda</taxon>
        <taxon>Eucestoda</taxon>
        <taxon>Diphyllobothriidea</taxon>
        <taxon>Diphyllobothriidae</taxon>
        <taxon>Schistocephalus</taxon>
    </lineage>
</organism>
<name>A0A183TM79_SCHSO</name>
<feature type="compositionally biased region" description="Acidic residues" evidence="1">
    <location>
        <begin position="49"/>
        <end position="102"/>
    </location>
</feature>
<evidence type="ECO:0000313" key="3">
    <source>
        <dbReference type="Proteomes" id="UP000275846"/>
    </source>
</evidence>
<evidence type="ECO:0000313" key="2">
    <source>
        <dbReference type="EMBL" id="VDM03963.1"/>
    </source>
</evidence>
<feature type="region of interest" description="Disordered" evidence="1">
    <location>
        <begin position="41"/>
        <end position="102"/>
    </location>
</feature>
<proteinExistence type="predicted"/>
<sequence>MDCDHRFNWDATEVVAMANTKQAQEFLEAWYSNTNSINRRVDLEAHYEAEDDDGGSDDDDDDDEEEDEDDDEEEDEDDDEEDDDNGSGGDDDDGDDGEGNDDDDLMVMMTILLTHLWLHIGISAFHIGIYGTICCVNETELQKLNMFIFM</sequence>
<dbReference type="EMBL" id="UYSU01042743">
    <property type="protein sequence ID" value="VDM03963.1"/>
    <property type="molecule type" value="Genomic_DNA"/>
</dbReference>
<evidence type="ECO:0000256" key="1">
    <source>
        <dbReference type="SAM" id="MobiDB-lite"/>
    </source>
</evidence>
<reference evidence="4" key="1">
    <citation type="submission" date="2016-06" db="UniProtKB">
        <authorList>
            <consortium name="WormBaseParasite"/>
        </authorList>
    </citation>
    <scope>IDENTIFICATION</scope>
</reference>
<accession>A0A183TM79</accession>